<dbReference type="AlphaFoldDB" id="H3B3H2"/>
<dbReference type="PANTHER" id="PTHR45913:SF19">
    <property type="entry name" value="LOW QUALITY PROTEIN: ZINC FINGER BED DOMAIN-CONTAINING PROTEIN 5-LIKE"/>
    <property type="match status" value="1"/>
</dbReference>
<keyword evidence="3" id="KW-1185">Reference proteome</keyword>
<dbReference type="GeneTree" id="ENSGT00940000160436"/>
<dbReference type="HOGENOM" id="CLU_021316_0_0_1"/>
<dbReference type="Ensembl" id="ENSLACT00000016557.1">
    <property type="protein sequence ID" value="ENSLACP00000016443.1"/>
    <property type="gene ID" value="ENSLACG00000014489.1"/>
</dbReference>
<evidence type="ECO:0000256" key="1">
    <source>
        <dbReference type="SAM" id="MobiDB-lite"/>
    </source>
</evidence>
<accession>H3B3H2</accession>
<dbReference type="eggNOG" id="ENOG502QT83">
    <property type="taxonomic scope" value="Eukaryota"/>
</dbReference>
<proteinExistence type="predicted"/>
<name>H3B3H2_LATCH</name>
<feature type="region of interest" description="Disordered" evidence="1">
    <location>
        <begin position="1"/>
        <end position="23"/>
    </location>
</feature>
<dbReference type="PANTHER" id="PTHR45913">
    <property type="entry name" value="EPM2A-INTERACTING PROTEIN 1"/>
    <property type="match status" value="1"/>
</dbReference>
<dbReference type="FunCoup" id="H3B3H2">
    <property type="interactions" value="742"/>
</dbReference>
<reference evidence="2" key="3">
    <citation type="submission" date="2025-09" db="UniProtKB">
        <authorList>
            <consortium name="Ensembl"/>
        </authorList>
    </citation>
    <scope>IDENTIFICATION</scope>
</reference>
<sequence>MDFFSQKANSSSEKKSESNKEKECRKRVQKYDEAFLEFGFTSVMVDNEEKAKCVLCHAILSVESMKPNKLKRHLETQHKEHVGKPKSFFQRRKDELACQTLQFRKALTVSKQAQRASFVVSYCIAQCKRLHTFGEMLLLPVAIDMVRIICGETEANKMKDIPLSNNTVKQRIDAIDADQENTLEHLQKTEAFALQVDVSTEGRDAHFLAYVHIWKNDIVENILFCLPLPSHEMAQGMFEVLQSYMQEKNISWDRLVGFCTDGAPSVAGYKTGLRTLVKKVAASAVWTYMIHKKQRASGDMSSELSDVLQHVVSIINLYATDWKKTEFVDFLCDEQKMCLLAYLTDIFKKLNKQNASLQGRNTHILPLIDRISGFMKKIEFWRNNLIKRKYETFPQLCNFLTKNENIQPPLQVMIDHLCQLEKQFGAYFPDLDVSKYDWM</sequence>
<dbReference type="Proteomes" id="UP000008672">
    <property type="component" value="Unassembled WGS sequence"/>
</dbReference>
<reference evidence="3" key="1">
    <citation type="submission" date="2011-08" db="EMBL/GenBank/DDBJ databases">
        <title>The draft genome of Latimeria chalumnae.</title>
        <authorList>
            <person name="Di Palma F."/>
            <person name="Alfoldi J."/>
            <person name="Johnson J."/>
            <person name="Berlin A."/>
            <person name="Gnerre S."/>
            <person name="Jaffe D."/>
            <person name="MacCallum I."/>
            <person name="Young S."/>
            <person name="Walker B.J."/>
            <person name="Lander E."/>
            <person name="Lindblad-Toh K."/>
        </authorList>
    </citation>
    <scope>NUCLEOTIDE SEQUENCE [LARGE SCALE GENOMIC DNA]</scope>
    <source>
        <strain evidence="3">Wild caught</strain>
    </source>
</reference>
<evidence type="ECO:0000313" key="3">
    <source>
        <dbReference type="Proteomes" id="UP000008672"/>
    </source>
</evidence>
<dbReference type="EMBL" id="AFYH01076189">
    <property type="status" value="NOT_ANNOTATED_CDS"/>
    <property type="molecule type" value="Genomic_DNA"/>
</dbReference>
<organism evidence="2 3">
    <name type="scientific">Latimeria chalumnae</name>
    <name type="common">Coelacanth</name>
    <dbReference type="NCBI Taxonomy" id="7897"/>
    <lineage>
        <taxon>Eukaryota</taxon>
        <taxon>Metazoa</taxon>
        <taxon>Chordata</taxon>
        <taxon>Craniata</taxon>
        <taxon>Vertebrata</taxon>
        <taxon>Euteleostomi</taxon>
        <taxon>Coelacanthiformes</taxon>
        <taxon>Coelacanthidae</taxon>
        <taxon>Latimeria</taxon>
    </lineage>
</organism>
<feature type="compositionally biased region" description="Basic and acidic residues" evidence="1">
    <location>
        <begin position="12"/>
        <end position="23"/>
    </location>
</feature>
<dbReference type="InParanoid" id="H3B3H2"/>
<reference evidence="2" key="2">
    <citation type="submission" date="2025-08" db="UniProtKB">
        <authorList>
            <consortium name="Ensembl"/>
        </authorList>
    </citation>
    <scope>IDENTIFICATION</scope>
</reference>
<dbReference type="OMA" id="VWITKLA"/>
<protein>
    <submittedName>
        <fullName evidence="2">Uncharacterized protein</fullName>
    </submittedName>
</protein>
<dbReference type="EMBL" id="AFYH01076190">
    <property type="status" value="NOT_ANNOTATED_CDS"/>
    <property type="molecule type" value="Genomic_DNA"/>
</dbReference>
<evidence type="ECO:0000313" key="2">
    <source>
        <dbReference type="Ensembl" id="ENSLACP00000016443.1"/>
    </source>
</evidence>
<dbReference type="STRING" id="7897.ENSLACP00000016443"/>